<accession>A0A372IUB4</accession>
<dbReference type="Proteomes" id="UP000264702">
    <property type="component" value="Unassembled WGS sequence"/>
</dbReference>
<dbReference type="PROSITE" id="PS51740">
    <property type="entry name" value="SPOVT_ABRB"/>
    <property type="match status" value="1"/>
</dbReference>
<dbReference type="OrthoDB" id="9811597at2"/>
<dbReference type="NCBIfam" id="TIGR01439">
    <property type="entry name" value="lp_hng_hel_AbrB"/>
    <property type="match status" value="1"/>
</dbReference>
<evidence type="ECO:0000313" key="3">
    <source>
        <dbReference type="EMBL" id="RFU18520.1"/>
    </source>
</evidence>
<name>A0A372IUB4_9BACT</name>
<dbReference type="PANTHER" id="PTHR34860:SF6">
    <property type="entry name" value="REPRESSOR-LIKE PROTEIN SSO7C3"/>
    <property type="match status" value="1"/>
</dbReference>
<dbReference type="SMART" id="SM00966">
    <property type="entry name" value="SpoVT_AbrB"/>
    <property type="match status" value="1"/>
</dbReference>
<dbReference type="RefSeq" id="WP_117297815.1">
    <property type="nucleotide sequence ID" value="NZ_QVQT02000001.1"/>
</dbReference>
<proteinExistence type="predicted"/>
<dbReference type="InterPro" id="IPR007159">
    <property type="entry name" value="SpoVT-AbrB_dom"/>
</dbReference>
<comment type="caution">
    <text evidence="3">The sequence shown here is derived from an EMBL/GenBank/DDBJ whole genome shotgun (WGS) entry which is preliminary data.</text>
</comment>
<dbReference type="Pfam" id="PF04014">
    <property type="entry name" value="MazE_antitoxin"/>
    <property type="match status" value="1"/>
</dbReference>
<sequence>MALTSSVSSKGQVTIPQEVRVRLGLKEGDRVEFVVEGGQTILRPAHSLKNPFEEYLGAFPHFKSREEINAWIRDLRDEEPEDK</sequence>
<organism evidence="3 4">
    <name type="scientific">Paracidobacterium acidisoli</name>
    <dbReference type="NCBI Taxonomy" id="2303751"/>
    <lineage>
        <taxon>Bacteria</taxon>
        <taxon>Pseudomonadati</taxon>
        <taxon>Acidobacteriota</taxon>
        <taxon>Terriglobia</taxon>
        <taxon>Terriglobales</taxon>
        <taxon>Acidobacteriaceae</taxon>
        <taxon>Paracidobacterium</taxon>
    </lineage>
</organism>
<gene>
    <name evidence="3" type="ORF">D0Y96_02925</name>
</gene>
<dbReference type="InterPro" id="IPR052975">
    <property type="entry name" value="Repressor-like_regulatory"/>
</dbReference>
<keyword evidence="4" id="KW-1185">Reference proteome</keyword>
<evidence type="ECO:0000259" key="2">
    <source>
        <dbReference type="PROSITE" id="PS51740"/>
    </source>
</evidence>
<dbReference type="GO" id="GO:0003677">
    <property type="term" value="F:DNA binding"/>
    <property type="evidence" value="ECO:0007669"/>
    <property type="project" value="UniProtKB-UniRule"/>
</dbReference>
<dbReference type="PANTHER" id="PTHR34860">
    <property type="entry name" value="REPRESSOR-LIKE PROTEIN SSO7C3"/>
    <property type="match status" value="1"/>
</dbReference>
<reference evidence="3 4" key="1">
    <citation type="submission" date="2018-08" db="EMBL/GenBank/DDBJ databases">
        <title>Acidipila sp. 4G-K13, an acidobacterium isolated from forest soil.</title>
        <authorList>
            <person name="Gao Z.-H."/>
            <person name="Qiu L.-H."/>
        </authorList>
    </citation>
    <scope>NUCLEOTIDE SEQUENCE [LARGE SCALE GENOMIC DNA]</scope>
    <source>
        <strain evidence="3 4">4G-K13</strain>
    </source>
</reference>
<dbReference type="SUPFAM" id="SSF89447">
    <property type="entry name" value="AbrB/MazE/MraZ-like"/>
    <property type="match status" value="1"/>
</dbReference>
<dbReference type="InterPro" id="IPR037914">
    <property type="entry name" value="SpoVT-AbrB_sf"/>
</dbReference>
<dbReference type="Gene3D" id="2.10.260.10">
    <property type="match status" value="1"/>
</dbReference>
<protein>
    <submittedName>
        <fullName evidence="3">AbrB/MazE/SpoVT family DNA-binding domain-containing protein</fullName>
    </submittedName>
</protein>
<dbReference type="AlphaFoldDB" id="A0A372IUB4"/>
<keyword evidence="1 3" id="KW-0238">DNA-binding</keyword>
<dbReference type="EMBL" id="QVQT01000001">
    <property type="protein sequence ID" value="RFU18520.1"/>
    <property type="molecule type" value="Genomic_DNA"/>
</dbReference>
<feature type="domain" description="SpoVT-AbrB" evidence="2">
    <location>
        <begin position="2"/>
        <end position="47"/>
    </location>
</feature>
<evidence type="ECO:0000313" key="4">
    <source>
        <dbReference type="Proteomes" id="UP000264702"/>
    </source>
</evidence>
<evidence type="ECO:0000256" key="1">
    <source>
        <dbReference type="PROSITE-ProRule" id="PRU01076"/>
    </source>
</evidence>